<dbReference type="RefSeq" id="XP_067802682.1">
    <property type="nucleotide sequence ID" value="XM_067947460.1"/>
</dbReference>
<gene>
    <name evidence="4" type="ORF">BdWA1_002435</name>
    <name evidence="3" type="ORF">BdWA1_003771</name>
</gene>
<dbReference type="Pfam" id="PF07572">
    <property type="entry name" value="BCNT"/>
    <property type="match status" value="1"/>
</dbReference>
<dbReference type="GeneID" id="94336733"/>
<dbReference type="AlphaFoldDB" id="A0AAD9PH48"/>
<protein>
    <submittedName>
        <fullName evidence="3">BCNT-C domain</fullName>
    </submittedName>
</protein>
<feature type="domain" description="BCNT-C" evidence="2">
    <location>
        <begin position="191"/>
        <end position="267"/>
    </location>
</feature>
<proteinExistence type="predicted"/>
<accession>A0AAD9PH48</accession>
<dbReference type="InterPro" id="IPR011421">
    <property type="entry name" value="BCNT-C"/>
</dbReference>
<dbReference type="PANTHER" id="PTHR48295">
    <property type="entry name" value="CRANIOFACIAL DEVELOPMENT PROTEIN 1"/>
    <property type="match status" value="1"/>
</dbReference>
<feature type="compositionally biased region" description="Acidic residues" evidence="1">
    <location>
        <begin position="1"/>
        <end position="10"/>
    </location>
</feature>
<dbReference type="PROSITE" id="PS51279">
    <property type="entry name" value="BCNT_C"/>
    <property type="match status" value="1"/>
</dbReference>
<organism evidence="3 5">
    <name type="scientific">Babesia duncani</name>
    <dbReference type="NCBI Taxonomy" id="323732"/>
    <lineage>
        <taxon>Eukaryota</taxon>
        <taxon>Sar</taxon>
        <taxon>Alveolata</taxon>
        <taxon>Apicomplexa</taxon>
        <taxon>Aconoidasida</taxon>
        <taxon>Piroplasmida</taxon>
        <taxon>Babesiidae</taxon>
        <taxon>Babesia</taxon>
    </lineage>
</organism>
<evidence type="ECO:0000259" key="2">
    <source>
        <dbReference type="PROSITE" id="PS51279"/>
    </source>
</evidence>
<feature type="compositionally biased region" description="Basic and acidic residues" evidence="1">
    <location>
        <begin position="23"/>
        <end position="33"/>
    </location>
</feature>
<reference evidence="3" key="1">
    <citation type="journal article" date="2023" name="Nat. Microbiol.">
        <title>Babesia duncani multi-omics identifies virulence factors and drug targets.</title>
        <authorList>
            <person name="Singh P."/>
            <person name="Lonardi S."/>
            <person name="Liang Q."/>
            <person name="Vydyam P."/>
            <person name="Khabirova E."/>
            <person name="Fang T."/>
            <person name="Gihaz S."/>
            <person name="Thekkiniath J."/>
            <person name="Munshi M."/>
            <person name="Abel S."/>
            <person name="Ciampossin L."/>
            <person name="Batugedara G."/>
            <person name="Gupta M."/>
            <person name="Lu X.M."/>
            <person name="Lenz T."/>
            <person name="Chakravarty S."/>
            <person name="Cornillot E."/>
            <person name="Hu Y."/>
            <person name="Ma W."/>
            <person name="Gonzalez L.M."/>
            <person name="Sanchez S."/>
            <person name="Estrada K."/>
            <person name="Sanchez-Flores A."/>
            <person name="Montero E."/>
            <person name="Harb O.S."/>
            <person name="Le Roch K.G."/>
            <person name="Mamoun C.B."/>
        </authorList>
    </citation>
    <scope>NUCLEOTIDE SEQUENCE</scope>
    <source>
        <strain evidence="3">WA1</strain>
    </source>
</reference>
<evidence type="ECO:0000313" key="3">
    <source>
        <dbReference type="EMBL" id="KAK2194759.1"/>
    </source>
</evidence>
<dbReference type="EMBL" id="JALLKP010000049">
    <property type="protein sequence ID" value="KAK2194759.1"/>
    <property type="molecule type" value="Genomic_DNA"/>
</dbReference>
<sequence length="268" mass="30950">MEMGSEESDSDYSLSDTSVTHNEPAEDDVKLSKKQLLKEQRRLKRQRELEEKAETIFNDLLKESEIIYSHEQAIPLNDDFMLQFHKRSFDGQHKISSLDELDHHLDVGTSRILDNYKQIGISEYKQMYRSSTNAEKMDMIKNAINVSKQTKPAVIKTTYTFAGKTFEIENKVDANSKRYKDYLKKQSKTLGGTLGFLDDIIKNLDNAPKISAVKKSEADWNQFKTENQLEQTLKQGHGYLKQQSFLDRTTWKEHDKLLMARAGIDTGT</sequence>
<dbReference type="PANTHER" id="PTHR48295:SF1">
    <property type="entry name" value="SWR1-COMPLEX PROTEIN 5"/>
    <property type="match status" value="1"/>
</dbReference>
<evidence type="ECO:0000313" key="4">
    <source>
        <dbReference type="EMBL" id="KAK2195839.1"/>
    </source>
</evidence>
<name>A0AAD9PH48_9APIC</name>
<dbReference type="Proteomes" id="UP001214638">
    <property type="component" value="Unassembled WGS sequence"/>
</dbReference>
<keyword evidence="5" id="KW-1185">Reference proteome</keyword>
<comment type="caution">
    <text evidence="3">The sequence shown here is derived from an EMBL/GenBank/DDBJ whole genome shotgun (WGS) entry which is preliminary data.</text>
</comment>
<dbReference type="EMBL" id="JALLKP010000003">
    <property type="protein sequence ID" value="KAK2195839.1"/>
    <property type="molecule type" value="Genomic_DNA"/>
</dbReference>
<dbReference type="KEGG" id="bdw:94336733"/>
<evidence type="ECO:0000313" key="5">
    <source>
        <dbReference type="Proteomes" id="UP001214638"/>
    </source>
</evidence>
<feature type="region of interest" description="Disordered" evidence="1">
    <location>
        <begin position="1"/>
        <end position="33"/>
    </location>
</feature>
<evidence type="ECO:0000256" key="1">
    <source>
        <dbReference type="SAM" id="MobiDB-lite"/>
    </source>
</evidence>
<dbReference type="InterPro" id="IPR027124">
    <property type="entry name" value="Swc5/CFDP1/2"/>
</dbReference>